<feature type="domain" description="DUF7834" evidence="2">
    <location>
        <begin position="180"/>
        <end position="420"/>
    </location>
</feature>
<proteinExistence type="predicted"/>
<accession>A0A0H3PDP8</accession>
<gene>
    <name evidence="4" type="ORF">CGSHi3655_03201</name>
    <name evidence="3" type="ORF">KRLU3655_LOCUS1435</name>
</gene>
<dbReference type="InterPro" id="IPR004919">
    <property type="entry name" value="GmrSD_N"/>
</dbReference>
<dbReference type="Pfam" id="PF03235">
    <property type="entry name" value="GmrSD_N"/>
    <property type="match status" value="1"/>
</dbReference>
<reference evidence="6" key="2">
    <citation type="submission" date="2021-11" db="EMBL/GenBank/DDBJ databases">
        <authorList>
            <person name="Riesbeck K."/>
        </authorList>
    </citation>
    <scope>NUCLEOTIDE SEQUENCE [LARGE SCALE GENOMIC DNA]</scope>
</reference>
<dbReference type="PANTHER" id="PTHR35149">
    <property type="entry name" value="SLL5132 PROTEIN"/>
    <property type="match status" value="1"/>
</dbReference>
<reference evidence="3" key="3">
    <citation type="submission" date="2024-01" db="EMBL/GenBank/DDBJ databases">
        <authorList>
            <person name="Riesbeck K."/>
        </authorList>
    </citation>
    <scope>NUCLEOTIDE SEQUENCE</scope>
    <source>
        <strain evidence="3">3655</strain>
    </source>
</reference>
<evidence type="ECO:0000313" key="3">
    <source>
        <dbReference type="EMBL" id="CAH0451359.1"/>
    </source>
</evidence>
<evidence type="ECO:0000259" key="1">
    <source>
        <dbReference type="Pfam" id="PF03235"/>
    </source>
</evidence>
<protein>
    <submittedName>
        <fullName evidence="3">DUF262 domain-containing protein</fullName>
    </submittedName>
</protein>
<dbReference type="EMBL" id="OV040719">
    <property type="protein sequence ID" value="CAH0451359.1"/>
    <property type="molecule type" value="Genomic_DNA"/>
</dbReference>
<dbReference type="Proteomes" id="UP000837958">
    <property type="component" value="Chromosome"/>
</dbReference>
<reference evidence="4 5" key="1">
    <citation type="journal article" date="2007" name="Genome Biol.">
        <title>Characterization and modeling of the Haemophilus influenzae core and supragenomes based on the complete genomic sequences of Rd and 12 clinical nontypeable strains.</title>
        <authorList>
            <person name="Hogg J.S."/>
            <person name="Hu F.Z."/>
            <person name="Janto B."/>
            <person name="Boissy R."/>
            <person name="Hayes J."/>
            <person name="Keefe R."/>
            <person name="Post J.C."/>
            <person name="Ehrlich G.D."/>
        </authorList>
    </citation>
    <scope>NUCLEOTIDE SEQUENCE [LARGE SCALE GENOMIC DNA]</scope>
    <source>
        <strain evidence="4">3655</strain>
        <strain evidence="5">NTHi 3655</strain>
    </source>
</reference>
<dbReference type="Pfam" id="PF25202">
    <property type="entry name" value="DUF7834"/>
    <property type="match status" value="1"/>
</dbReference>
<dbReference type="InterPro" id="IPR057156">
    <property type="entry name" value="DUF7834"/>
</dbReference>
<dbReference type="Proteomes" id="UP000003185">
    <property type="component" value="Unassembled WGS sequence"/>
</dbReference>
<evidence type="ECO:0000259" key="2">
    <source>
        <dbReference type="Pfam" id="PF25202"/>
    </source>
</evidence>
<sequence length="436" mass="52037">MSEEKAKILKIKAVFDLKLSIPDYQRPYKWTVKNVQQLIDDLLTHFRDSKVYRIGTIVLYKNGGKSEIVDGQQRLTTLSLLLYKLGKKDILFLNEEFNHSISKFNIFENYRFINSYNFPEGFQEYILKICEMVRIELDDLDEAFQFFDSQNSKGKPLESYDLLKAYHLREMKDKPKEIIHHCVERWEKSALSQEINNLDKIINYILFRLRRWHYQESGEVFTSDELETFKGVSESTNYPYLSPLFATKVVEKLAQQNPMFYHPRFVRTNFQTIQTLINGEQFFDYVQYYAELYEKLFKEGIGLVDKVTKINGKDLGKGVNTFLNNQDHCYRVGDKYLKNLFECIVLFYFDKFGEIYLDEFINKAFLWVYRIRFEYQRITFKTIEDEAHSKNGLFNHIEKSSTPIQVLRYTSAIREDKFSNIDNKIKEVFEVKNEQC</sequence>
<dbReference type="AlphaFoldDB" id="A0A0H3PDP8"/>
<evidence type="ECO:0000313" key="4">
    <source>
        <dbReference type="EMBL" id="EDJ92639.1"/>
    </source>
</evidence>
<name>A0A0H3PDP8_HAEI3</name>
<dbReference type="RefSeq" id="WP_005657402.1">
    <property type="nucleotide sequence ID" value="NZ_AAZF01000005.1"/>
</dbReference>
<dbReference type="PANTHER" id="PTHR35149:SF2">
    <property type="entry name" value="DUF262 DOMAIN-CONTAINING PROTEIN"/>
    <property type="match status" value="1"/>
</dbReference>
<dbReference type="EMBL" id="AAZF01000005">
    <property type="protein sequence ID" value="EDJ92639.1"/>
    <property type="molecule type" value="Genomic_DNA"/>
</dbReference>
<evidence type="ECO:0000313" key="6">
    <source>
        <dbReference type="Proteomes" id="UP000837958"/>
    </source>
</evidence>
<organism evidence="4 5">
    <name type="scientific">Haemophilus influenzae (strain NTHi 3655)</name>
    <dbReference type="NCBI Taxonomy" id="375177"/>
    <lineage>
        <taxon>Bacteria</taxon>
        <taxon>Pseudomonadati</taxon>
        <taxon>Pseudomonadota</taxon>
        <taxon>Gammaproteobacteria</taxon>
        <taxon>Pasteurellales</taxon>
        <taxon>Pasteurellaceae</taxon>
        <taxon>Haemophilus</taxon>
    </lineage>
</organism>
<feature type="domain" description="GmrSD restriction endonucleases N-terminal" evidence="1">
    <location>
        <begin position="19"/>
        <end position="167"/>
    </location>
</feature>
<evidence type="ECO:0000313" key="5">
    <source>
        <dbReference type="Proteomes" id="UP000003185"/>
    </source>
</evidence>